<dbReference type="EMBL" id="VEPZ02001597">
    <property type="protein sequence ID" value="KAE8666364.1"/>
    <property type="molecule type" value="Genomic_DNA"/>
</dbReference>
<dbReference type="Proteomes" id="UP000436088">
    <property type="component" value="Unassembled WGS sequence"/>
</dbReference>
<evidence type="ECO:0000256" key="13">
    <source>
        <dbReference type="ARBA" id="ARBA00050682"/>
    </source>
</evidence>
<evidence type="ECO:0000256" key="1">
    <source>
        <dbReference type="ARBA" id="ARBA00009711"/>
    </source>
</evidence>
<evidence type="ECO:0000313" key="18">
    <source>
        <dbReference type="Proteomes" id="UP000436088"/>
    </source>
</evidence>
<keyword evidence="7" id="KW-0223">Dioxygenase</keyword>
<dbReference type="Gene3D" id="3.30.160.60">
    <property type="entry name" value="Classic Zinc Finger"/>
    <property type="match status" value="1"/>
</dbReference>
<dbReference type="AlphaFoldDB" id="A0A6A2Y8U8"/>
<dbReference type="GO" id="GO:0009826">
    <property type="term" value="P:unidimensional cell growth"/>
    <property type="evidence" value="ECO:0007669"/>
    <property type="project" value="UniProtKB-ARBA"/>
</dbReference>
<dbReference type="SUPFAM" id="SSF57667">
    <property type="entry name" value="beta-beta-alpha zinc fingers"/>
    <property type="match status" value="1"/>
</dbReference>
<name>A0A6A2Y8U8_HIBSY</name>
<dbReference type="GO" id="GO:0045944">
    <property type="term" value="P:positive regulation of transcription by RNA polymerase II"/>
    <property type="evidence" value="ECO:0007669"/>
    <property type="project" value="UniProtKB-ARBA"/>
</dbReference>
<evidence type="ECO:0000256" key="10">
    <source>
        <dbReference type="ARBA" id="ARBA00023015"/>
    </source>
</evidence>
<keyword evidence="6" id="KW-0156">Chromatin regulator</keyword>
<evidence type="ECO:0000256" key="7">
    <source>
        <dbReference type="ARBA" id="ARBA00022964"/>
    </source>
</evidence>
<dbReference type="InterPro" id="IPR050329">
    <property type="entry name" value="GLI_C2H2-zinc-finger"/>
</dbReference>
<evidence type="ECO:0000256" key="4">
    <source>
        <dbReference type="ARBA" id="ARBA00022771"/>
    </source>
</evidence>
<dbReference type="PANTHER" id="PTHR19818:SF139">
    <property type="entry name" value="PAIR-RULE PROTEIN ODD-PAIRED"/>
    <property type="match status" value="1"/>
</dbReference>
<comment type="catalytic activity">
    <reaction evidence="13">
        <text>N(6),N(6)-dimethyl-L-lysyl(27)-[histone H3] + 2-oxoglutarate + O2 = N(6)-methyl-L-lysyl(27)-[histone H3] + formaldehyde + succinate + CO2</text>
        <dbReference type="Rhea" id="RHEA:60232"/>
        <dbReference type="Rhea" id="RHEA-COMP:15539"/>
        <dbReference type="Rhea" id="RHEA-COMP:15544"/>
        <dbReference type="ChEBI" id="CHEBI:15379"/>
        <dbReference type="ChEBI" id="CHEBI:16526"/>
        <dbReference type="ChEBI" id="CHEBI:16810"/>
        <dbReference type="ChEBI" id="CHEBI:16842"/>
        <dbReference type="ChEBI" id="CHEBI:30031"/>
        <dbReference type="ChEBI" id="CHEBI:61929"/>
        <dbReference type="ChEBI" id="CHEBI:61976"/>
    </reaction>
    <physiologicalReaction direction="left-to-right" evidence="13">
        <dbReference type="Rhea" id="RHEA:60233"/>
    </physiologicalReaction>
</comment>
<keyword evidence="9" id="KW-0408">Iron</keyword>
<evidence type="ECO:0000256" key="8">
    <source>
        <dbReference type="ARBA" id="ARBA00023002"/>
    </source>
</evidence>
<evidence type="ECO:0000256" key="11">
    <source>
        <dbReference type="ARBA" id="ARBA00023163"/>
    </source>
</evidence>
<dbReference type="PROSITE" id="PS00028">
    <property type="entry name" value="ZINC_FINGER_C2H2_1"/>
    <property type="match status" value="2"/>
</dbReference>
<dbReference type="InterPro" id="IPR036236">
    <property type="entry name" value="Znf_C2H2_sf"/>
</dbReference>
<evidence type="ECO:0000256" key="14">
    <source>
        <dbReference type="ARBA" id="ARBA00051751"/>
    </source>
</evidence>
<dbReference type="GO" id="GO:0000978">
    <property type="term" value="F:RNA polymerase II cis-regulatory region sequence-specific DNA binding"/>
    <property type="evidence" value="ECO:0007669"/>
    <property type="project" value="TreeGrafter"/>
</dbReference>
<evidence type="ECO:0000313" key="17">
    <source>
        <dbReference type="EMBL" id="KAE8666364.1"/>
    </source>
</evidence>
<evidence type="ECO:0000256" key="5">
    <source>
        <dbReference type="ARBA" id="ARBA00022833"/>
    </source>
</evidence>
<sequence>MSFETKDELRLHKRNRCPYDGCGKKFRSHKYAILHLRVHDDDRPLECPWKGCSMSFKWAWARTEHIREHRRTPIQVQGFICNAPGHEFWGRNRSTKLEDSD</sequence>
<dbReference type="GO" id="GO:0010628">
    <property type="term" value="P:positive regulation of gene expression"/>
    <property type="evidence" value="ECO:0007669"/>
    <property type="project" value="UniProtKB-ARBA"/>
</dbReference>
<dbReference type="GO" id="GO:0005634">
    <property type="term" value="C:nucleus"/>
    <property type="evidence" value="ECO:0007669"/>
    <property type="project" value="UniProtKB-ARBA"/>
</dbReference>
<dbReference type="FunFam" id="3.30.160.60:FF:000747">
    <property type="entry name" value="Probable lysine-specific demethylase ELF6"/>
    <property type="match status" value="1"/>
</dbReference>
<organism evidence="17 18">
    <name type="scientific">Hibiscus syriacus</name>
    <name type="common">Rose of Sharon</name>
    <dbReference type="NCBI Taxonomy" id="106335"/>
    <lineage>
        <taxon>Eukaryota</taxon>
        <taxon>Viridiplantae</taxon>
        <taxon>Streptophyta</taxon>
        <taxon>Embryophyta</taxon>
        <taxon>Tracheophyta</taxon>
        <taxon>Spermatophyta</taxon>
        <taxon>Magnoliopsida</taxon>
        <taxon>eudicotyledons</taxon>
        <taxon>Gunneridae</taxon>
        <taxon>Pentapetalae</taxon>
        <taxon>rosids</taxon>
        <taxon>malvids</taxon>
        <taxon>Malvales</taxon>
        <taxon>Malvaceae</taxon>
        <taxon>Malvoideae</taxon>
        <taxon>Hibiscus</taxon>
    </lineage>
</organism>
<proteinExistence type="inferred from homology"/>
<dbReference type="InterPro" id="IPR013087">
    <property type="entry name" value="Znf_C2H2_type"/>
</dbReference>
<accession>A0A6A2Y8U8</accession>
<dbReference type="GO" id="GO:0000981">
    <property type="term" value="F:DNA-binding transcription factor activity, RNA polymerase II-specific"/>
    <property type="evidence" value="ECO:0007669"/>
    <property type="project" value="TreeGrafter"/>
</dbReference>
<evidence type="ECO:0000256" key="3">
    <source>
        <dbReference type="ARBA" id="ARBA00022737"/>
    </source>
</evidence>
<dbReference type="PROSITE" id="PS50157">
    <property type="entry name" value="ZINC_FINGER_C2H2_2"/>
    <property type="match status" value="1"/>
</dbReference>
<reference evidence="17" key="1">
    <citation type="submission" date="2019-09" db="EMBL/GenBank/DDBJ databases">
        <title>Draft genome information of white flower Hibiscus syriacus.</title>
        <authorList>
            <person name="Kim Y.-M."/>
        </authorList>
    </citation>
    <scope>NUCLEOTIDE SEQUENCE [LARGE SCALE GENOMIC DNA]</scope>
    <source>
        <strain evidence="17">YM2019G1</strain>
    </source>
</reference>
<protein>
    <recommendedName>
        <fullName evidence="16">C2H2-type domain-containing protein</fullName>
    </recommendedName>
</protein>
<keyword evidence="4 15" id="KW-0863">Zinc-finger</keyword>
<keyword evidence="10" id="KW-0805">Transcription regulation</keyword>
<evidence type="ECO:0000256" key="15">
    <source>
        <dbReference type="PROSITE-ProRule" id="PRU00042"/>
    </source>
</evidence>
<evidence type="ECO:0000259" key="16">
    <source>
        <dbReference type="PROSITE" id="PS50157"/>
    </source>
</evidence>
<dbReference type="GO" id="GO:0048580">
    <property type="term" value="P:regulation of post-embryonic development"/>
    <property type="evidence" value="ECO:0007669"/>
    <property type="project" value="UniProtKB-ARBA"/>
</dbReference>
<keyword evidence="12" id="KW-0539">Nucleus</keyword>
<evidence type="ECO:0000256" key="6">
    <source>
        <dbReference type="ARBA" id="ARBA00022853"/>
    </source>
</evidence>
<dbReference type="GO" id="GO:0009741">
    <property type="term" value="P:response to brassinosteroid"/>
    <property type="evidence" value="ECO:0007669"/>
    <property type="project" value="UniProtKB-ARBA"/>
</dbReference>
<feature type="domain" description="C2H2-type" evidence="16">
    <location>
        <begin position="15"/>
        <end position="44"/>
    </location>
</feature>
<keyword evidence="2" id="KW-0479">Metal-binding</keyword>
<comment type="caution">
    <text evidence="17">The sequence shown here is derived from an EMBL/GenBank/DDBJ whole genome shotgun (WGS) entry which is preliminary data.</text>
</comment>
<dbReference type="GO" id="GO:0040029">
    <property type="term" value="P:epigenetic regulation of gene expression"/>
    <property type="evidence" value="ECO:0007669"/>
    <property type="project" value="UniProtKB-ARBA"/>
</dbReference>
<keyword evidence="5" id="KW-0862">Zinc</keyword>
<gene>
    <name evidence="17" type="ORF">F3Y22_tig00112501pilonHSYRG00097</name>
</gene>
<dbReference type="Pfam" id="PF00096">
    <property type="entry name" value="zf-C2H2"/>
    <property type="match status" value="1"/>
</dbReference>
<comment type="catalytic activity">
    <reaction evidence="14">
        <text>N(6),N(6),N(6)-trimethyl-L-lysyl(27)-[histone H3] + 2-oxoglutarate + O2 = N(6),N(6)-dimethyl-L-lysyl(27)-[histone H3] + formaldehyde + succinate + CO2</text>
        <dbReference type="Rhea" id="RHEA:60228"/>
        <dbReference type="Rhea" id="RHEA-COMP:15535"/>
        <dbReference type="Rhea" id="RHEA-COMP:15539"/>
        <dbReference type="ChEBI" id="CHEBI:15379"/>
        <dbReference type="ChEBI" id="CHEBI:16526"/>
        <dbReference type="ChEBI" id="CHEBI:16810"/>
        <dbReference type="ChEBI" id="CHEBI:16842"/>
        <dbReference type="ChEBI" id="CHEBI:30031"/>
        <dbReference type="ChEBI" id="CHEBI:61961"/>
        <dbReference type="ChEBI" id="CHEBI:61976"/>
    </reaction>
    <physiologicalReaction direction="left-to-right" evidence="14">
        <dbReference type="Rhea" id="RHEA:60229"/>
    </physiologicalReaction>
</comment>
<evidence type="ECO:0000256" key="12">
    <source>
        <dbReference type="ARBA" id="ARBA00023242"/>
    </source>
</evidence>
<comment type="similarity">
    <text evidence="1">Belongs to the JHDM3 histone demethylase family.</text>
</comment>
<keyword evidence="8" id="KW-0560">Oxidoreductase</keyword>
<dbReference type="SMART" id="SM00355">
    <property type="entry name" value="ZnF_C2H2"/>
    <property type="match status" value="2"/>
</dbReference>
<dbReference type="GO" id="GO:2000028">
    <property type="term" value="P:regulation of photoperiodism, flowering"/>
    <property type="evidence" value="ECO:0007669"/>
    <property type="project" value="UniProtKB-ARBA"/>
</dbReference>
<evidence type="ECO:0000256" key="9">
    <source>
        <dbReference type="ARBA" id="ARBA00023004"/>
    </source>
</evidence>
<keyword evidence="3" id="KW-0677">Repeat</keyword>
<evidence type="ECO:0000256" key="2">
    <source>
        <dbReference type="ARBA" id="ARBA00022723"/>
    </source>
</evidence>
<keyword evidence="11" id="KW-0804">Transcription</keyword>
<dbReference type="GO" id="GO:0071558">
    <property type="term" value="F:histone H3K27me2/H3K27me3 demethylase activity"/>
    <property type="evidence" value="ECO:0007669"/>
    <property type="project" value="UniProtKB-ARBA"/>
</dbReference>
<dbReference type="GO" id="GO:0008270">
    <property type="term" value="F:zinc ion binding"/>
    <property type="evidence" value="ECO:0007669"/>
    <property type="project" value="UniProtKB-KW"/>
</dbReference>
<keyword evidence="18" id="KW-1185">Reference proteome</keyword>
<dbReference type="PANTHER" id="PTHR19818">
    <property type="entry name" value="ZINC FINGER PROTEIN ZIC AND GLI"/>
    <property type="match status" value="1"/>
</dbReference>